<dbReference type="Proteomes" id="UP000593765">
    <property type="component" value="Chromosome"/>
</dbReference>
<keyword evidence="1" id="KW-0472">Membrane</keyword>
<keyword evidence="1" id="KW-0812">Transmembrane</keyword>
<evidence type="ECO:0000313" key="2">
    <source>
        <dbReference type="EMBL" id="QOV88464.1"/>
    </source>
</evidence>
<sequence length="98" mass="10782">MSDPPRPILDYNREAPVERPRTSAVMFAAMLGVGPLVCWSTKAHESYWGLAFGGCILGLLMGVLAFFTPYWDRRIAFVAIVANLLAIIVPVAVFLVSR</sequence>
<proteinExistence type="predicted"/>
<feature type="transmembrane region" description="Helical" evidence="1">
    <location>
        <begin position="75"/>
        <end position="96"/>
    </location>
</feature>
<reference evidence="2 3" key="1">
    <citation type="submission" date="2020-10" db="EMBL/GenBank/DDBJ databases">
        <title>Wide distribution of Phycisphaera-like planctomycetes from WD2101 soil group in peatlands and genome analysis of the first cultivated representative.</title>
        <authorList>
            <person name="Dedysh S.N."/>
            <person name="Beletsky A.V."/>
            <person name="Ivanova A."/>
            <person name="Kulichevskaya I.S."/>
            <person name="Suzina N.E."/>
            <person name="Philippov D.A."/>
            <person name="Rakitin A.L."/>
            <person name="Mardanov A.V."/>
            <person name="Ravin N.V."/>
        </authorList>
    </citation>
    <scope>NUCLEOTIDE SEQUENCE [LARGE SCALE GENOMIC DNA]</scope>
    <source>
        <strain evidence="2 3">M1803</strain>
    </source>
</reference>
<evidence type="ECO:0000256" key="1">
    <source>
        <dbReference type="SAM" id="Phobius"/>
    </source>
</evidence>
<feature type="transmembrane region" description="Helical" evidence="1">
    <location>
        <begin position="20"/>
        <end position="40"/>
    </location>
</feature>
<dbReference type="EMBL" id="CP063458">
    <property type="protein sequence ID" value="QOV88464.1"/>
    <property type="molecule type" value="Genomic_DNA"/>
</dbReference>
<evidence type="ECO:0000313" key="3">
    <source>
        <dbReference type="Proteomes" id="UP000593765"/>
    </source>
</evidence>
<protein>
    <submittedName>
        <fullName evidence="2">Uncharacterized protein</fullName>
    </submittedName>
</protein>
<dbReference type="RefSeq" id="WP_206291448.1">
    <property type="nucleotide sequence ID" value="NZ_CP063458.1"/>
</dbReference>
<keyword evidence="3" id="KW-1185">Reference proteome</keyword>
<accession>A0A7M2WT71</accession>
<dbReference type="AlphaFoldDB" id="A0A7M2WT71"/>
<keyword evidence="1" id="KW-1133">Transmembrane helix</keyword>
<name>A0A7M2WT71_9BACT</name>
<dbReference type="KEGG" id="hbs:IPV69_19765"/>
<gene>
    <name evidence="2" type="ORF">IPV69_19765</name>
</gene>
<organism evidence="2 3">
    <name type="scientific">Humisphaera borealis</name>
    <dbReference type="NCBI Taxonomy" id="2807512"/>
    <lineage>
        <taxon>Bacteria</taxon>
        <taxon>Pseudomonadati</taxon>
        <taxon>Planctomycetota</taxon>
        <taxon>Phycisphaerae</taxon>
        <taxon>Tepidisphaerales</taxon>
        <taxon>Tepidisphaeraceae</taxon>
        <taxon>Humisphaera</taxon>
    </lineage>
</organism>
<feature type="transmembrane region" description="Helical" evidence="1">
    <location>
        <begin position="47"/>
        <end position="69"/>
    </location>
</feature>